<organism evidence="1 2">
    <name type="scientific">Punica granatum</name>
    <name type="common">Pomegranate</name>
    <dbReference type="NCBI Taxonomy" id="22663"/>
    <lineage>
        <taxon>Eukaryota</taxon>
        <taxon>Viridiplantae</taxon>
        <taxon>Streptophyta</taxon>
        <taxon>Embryophyta</taxon>
        <taxon>Tracheophyta</taxon>
        <taxon>Spermatophyta</taxon>
        <taxon>Magnoliopsida</taxon>
        <taxon>eudicotyledons</taxon>
        <taxon>Gunneridae</taxon>
        <taxon>Pentapetalae</taxon>
        <taxon>rosids</taxon>
        <taxon>malvids</taxon>
        <taxon>Myrtales</taxon>
        <taxon>Lythraceae</taxon>
        <taxon>Punica</taxon>
    </lineage>
</organism>
<gene>
    <name evidence="1" type="ORF">CRG98_029680</name>
</gene>
<reference evidence="1 2" key="1">
    <citation type="submission" date="2017-11" db="EMBL/GenBank/DDBJ databases">
        <title>De-novo sequencing of pomegranate (Punica granatum L.) genome.</title>
        <authorList>
            <person name="Akparov Z."/>
            <person name="Amiraslanov A."/>
            <person name="Hajiyeva S."/>
            <person name="Abbasov M."/>
            <person name="Kaur K."/>
            <person name="Hamwieh A."/>
            <person name="Solovyev V."/>
            <person name="Salamov A."/>
            <person name="Braich B."/>
            <person name="Kosarev P."/>
            <person name="Mahmoud A."/>
            <person name="Hajiyev E."/>
            <person name="Babayeva S."/>
            <person name="Izzatullayeva V."/>
            <person name="Mammadov A."/>
            <person name="Mammadov A."/>
            <person name="Sharifova S."/>
            <person name="Ojaghi J."/>
            <person name="Eynullazada K."/>
            <person name="Bayramov B."/>
            <person name="Abdulazimova A."/>
            <person name="Shahmuradov I."/>
        </authorList>
    </citation>
    <scope>NUCLEOTIDE SEQUENCE [LARGE SCALE GENOMIC DNA]</scope>
    <source>
        <strain evidence="2">cv. AG2017</strain>
        <tissue evidence="1">Leaf</tissue>
    </source>
</reference>
<comment type="caution">
    <text evidence="1">The sequence shown here is derived from an EMBL/GenBank/DDBJ whole genome shotgun (WGS) entry which is preliminary data.</text>
</comment>
<sequence length="142" mass="15970">MLTIRHLFYPFLSFRARNEFLPELKFSDLGVAFLGFGRPRSTRYESSGDRGRLLGRHSTSIGSFNHAHAWEDQSGLTLVVTTSFEAHHHRHPIDITITISKTQLSIKLVDLKGCGTLRSGTVRTLVAVRTRISSRRGTHARA</sequence>
<protein>
    <submittedName>
        <fullName evidence="1">Uncharacterized protein</fullName>
    </submittedName>
</protein>
<dbReference type="EMBL" id="PGOL01002173">
    <property type="protein sequence ID" value="PKI49938.1"/>
    <property type="molecule type" value="Genomic_DNA"/>
</dbReference>
<proteinExistence type="predicted"/>
<dbReference type="AlphaFoldDB" id="A0A2I0J122"/>
<accession>A0A2I0J122</accession>
<evidence type="ECO:0000313" key="1">
    <source>
        <dbReference type="EMBL" id="PKI49938.1"/>
    </source>
</evidence>
<dbReference type="Proteomes" id="UP000233551">
    <property type="component" value="Unassembled WGS sequence"/>
</dbReference>
<evidence type="ECO:0000313" key="2">
    <source>
        <dbReference type="Proteomes" id="UP000233551"/>
    </source>
</evidence>
<name>A0A2I0J122_PUNGR</name>
<keyword evidence="2" id="KW-1185">Reference proteome</keyword>